<accession>A0A2A3MND6</accession>
<evidence type="ECO:0000313" key="1">
    <source>
        <dbReference type="EMBL" id="PBK06054.1"/>
    </source>
</evidence>
<dbReference type="AlphaFoldDB" id="A0A2A3MND6"/>
<dbReference type="Proteomes" id="UP000242313">
    <property type="component" value="Unassembled WGS sequence"/>
</dbReference>
<keyword evidence="2" id="KW-1185">Reference proteome</keyword>
<accession>A0A395R374</accession>
<evidence type="ECO:0000313" key="2">
    <source>
        <dbReference type="Proteomes" id="UP000242313"/>
    </source>
</evidence>
<sequence>MTIDSNRLLLELEKLRREVNREVINPAIPALSIEALKPMLSMIAQCRKDYLCCLLDIAEHSAGKPPGEEQVARLRAYRETYDELVNAANALETAVQRDYLDVRVSRR</sequence>
<gene>
    <name evidence="1" type="ORF">CNQ84_01370</name>
</gene>
<comment type="caution">
    <text evidence="1">The sequence shown here is derived from an EMBL/GenBank/DDBJ whole genome shotgun (WGS) entry which is preliminary data.</text>
</comment>
<organism evidence="1 2">
    <name type="scientific">Pseudomonas abyssi</name>
    <dbReference type="NCBI Taxonomy" id="170540"/>
    <lineage>
        <taxon>Bacteria</taxon>
        <taxon>Pseudomonadati</taxon>
        <taxon>Pseudomonadota</taxon>
        <taxon>Gammaproteobacteria</taxon>
        <taxon>Pseudomonadales</taxon>
        <taxon>Pseudomonadaceae</taxon>
        <taxon>Pseudomonas</taxon>
    </lineage>
</organism>
<proteinExistence type="predicted"/>
<protein>
    <submittedName>
        <fullName evidence="1">Uncharacterized protein</fullName>
    </submittedName>
</protein>
<dbReference type="RefSeq" id="WP_096003124.1">
    <property type="nucleotide sequence ID" value="NZ_LMAZ01000003.1"/>
</dbReference>
<dbReference type="EMBL" id="NTMR01000002">
    <property type="protein sequence ID" value="PBK06054.1"/>
    <property type="molecule type" value="Genomic_DNA"/>
</dbReference>
<name>A0A2A3MND6_9PSED</name>
<reference evidence="1 2" key="1">
    <citation type="submission" date="2017-09" db="EMBL/GenBank/DDBJ databases">
        <title>Pseudomonas abyssi sp. nov. isolated from Abyssopelagic Water.</title>
        <authorList>
            <person name="Wei Y."/>
        </authorList>
    </citation>
    <scope>NUCLEOTIDE SEQUENCE [LARGE SCALE GENOMIC DNA]</scope>
    <source>
        <strain evidence="1 2">MT5</strain>
    </source>
</reference>